<protein>
    <submittedName>
        <fullName evidence="1">Uncharacterized protein</fullName>
    </submittedName>
</protein>
<proteinExistence type="predicted"/>
<organism evidence="1 2">
    <name type="scientific">Brassica cretica</name>
    <name type="common">Mustard</name>
    <dbReference type="NCBI Taxonomy" id="69181"/>
    <lineage>
        <taxon>Eukaryota</taxon>
        <taxon>Viridiplantae</taxon>
        <taxon>Streptophyta</taxon>
        <taxon>Embryophyta</taxon>
        <taxon>Tracheophyta</taxon>
        <taxon>Spermatophyta</taxon>
        <taxon>Magnoliopsida</taxon>
        <taxon>eudicotyledons</taxon>
        <taxon>Gunneridae</taxon>
        <taxon>Pentapetalae</taxon>
        <taxon>rosids</taxon>
        <taxon>malvids</taxon>
        <taxon>Brassicales</taxon>
        <taxon>Brassicaceae</taxon>
        <taxon>Brassiceae</taxon>
        <taxon>Brassica</taxon>
    </lineage>
</organism>
<comment type="caution">
    <text evidence="1">The sequence shown here is derived from an EMBL/GenBank/DDBJ whole genome shotgun (WGS) entry which is preliminary data.</text>
</comment>
<dbReference type="AlphaFoldDB" id="A0A3N6SJQ1"/>
<accession>A0A3N6SJQ1</accession>
<dbReference type="Proteomes" id="UP000712600">
    <property type="component" value="Unassembled WGS sequence"/>
</dbReference>
<sequence length="123" mass="14027">MNDCAKMRTLGKGVFKTGLGGVRQEPGIPLRRKRYAHYQKGQRDWEVPRGLSYVNVRRGARKLIILPVYHSIEIETQKKPRHGPTGGERTKVEYCPCLRVLKRIGRPSQSRHAVTVPDCSCVF</sequence>
<evidence type="ECO:0000313" key="2">
    <source>
        <dbReference type="Proteomes" id="UP000712600"/>
    </source>
</evidence>
<gene>
    <name evidence="1" type="ORF">F2Q69_00016963</name>
</gene>
<reference evidence="1" key="1">
    <citation type="submission" date="2019-12" db="EMBL/GenBank/DDBJ databases">
        <title>Genome sequencing and annotation of Brassica cretica.</title>
        <authorList>
            <person name="Studholme D.J."/>
            <person name="Sarris P."/>
        </authorList>
    </citation>
    <scope>NUCLEOTIDE SEQUENCE</scope>
    <source>
        <strain evidence="1">PFS-109/04</strain>
        <tissue evidence="1">Leaf</tissue>
    </source>
</reference>
<name>A0A3N6SJQ1_BRACR</name>
<evidence type="ECO:0000313" key="1">
    <source>
        <dbReference type="EMBL" id="KAF3556251.1"/>
    </source>
</evidence>
<dbReference type="EMBL" id="QGKX02000996">
    <property type="protein sequence ID" value="KAF3556251.1"/>
    <property type="molecule type" value="Genomic_DNA"/>
</dbReference>